<accession>A0A518BDV4</accession>
<evidence type="ECO:0000313" key="3">
    <source>
        <dbReference type="EMBL" id="QDU65142.1"/>
    </source>
</evidence>
<feature type="chain" id="PRO_5021784060" evidence="1">
    <location>
        <begin position="23"/>
        <end position="480"/>
    </location>
</feature>
<dbReference type="Pfam" id="PF13472">
    <property type="entry name" value="Lipase_GDSL_2"/>
    <property type="match status" value="1"/>
</dbReference>
<feature type="signal peptide" evidence="1">
    <location>
        <begin position="1"/>
        <end position="22"/>
    </location>
</feature>
<dbReference type="PANTHER" id="PTHR30383">
    <property type="entry name" value="THIOESTERASE 1/PROTEASE 1/LYSOPHOSPHOLIPASE L1"/>
    <property type="match status" value="1"/>
</dbReference>
<reference evidence="3 4" key="1">
    <citation type="submission" date="2019-02" db="EMBL/GenBank/DDBJ databases">
        <title>Deep-cultivation of Planctomycetes and their phenomic and genomic characterization uncovers novel biology.</title>
        <authorList>
            <person name="Wiegand S."/>
            <person name="Jogler M."/>
            <person name="Boedeker C."/>
            <person name="Pinto D."/>
            <person name="Vollmers J."/>
            <person name="Rivas-Marin E."/>
            <person name="Kohn T."/>
            <person name="Peeters S.H."/>
            <person name="Heuer A."/>
            <person name="Rast P."/>
            <person name="Oberbeckmann S."/>
            <person name="Bunk B."/>
            <person name="Jeske O."/>
            <person name="Meyerdierks A."/>
            <person name="Storesund J.E."/>
            <person name="Kallscheuer N."/>
            <person name="Luecker S."/>
            <person name="Lage O.M."/>
            <person name="Pohl T."/>
            <person name="Merkel B.J."/>
            <person name="Hornburger P."/>
            <person name="Mueller R.-W."/>
            <person name="Bruemmer F."/>
            <person name="Labrenz M."/>
            <person name="Spormann A.M."/>
            <person name="Op den Camp H."/>
            <person name="Overmann J."/>
            <person name="Amann R."/>
            <person name="Jetten M.S.M."/>
            <person name="Mascher T."/>
            <person name="Medema M.H."/>
            <person name="Devos D.P."/>
            <person name="Kaster A.-K."/>
            <person name="Ovreas L."/>
            <person name="Rohde M."/>
            <person name="Galperin M.Y."/>
            <person name="Jogler C."/>
        </authorList>
    </citation>
    <scope>NUCLEOTIDE SEQUENCE [LARGE SCALE GENOMIC DNA]</scope>
    <source>
        <strain evidence="3 4">Pla133</strain>
    </source>
</reference>
<keyword evidence="3" id="KW-0378">Hydrolase</keyword>
<dbReference type="PANTHER" id="PTHR30383:SF5">
    <property type="entry name" value="SGNH HYDROLASE-TYPE ESTERASE DOMAIN-CONTAINING PROTEIN"/>
    <property type="match status" value="1"/>
</dbReference>
<evidence type="ECO:0000259" key="2">
    <source>
        <dbReference type="Pfam" id="PF13472"/>
    </source>
</evidence>
<dbReference type="Gene3D" id="3.40.50.1110">
    <property type="entry name" value="SGNH hydrolase"/>
    <property type="match status" value="1"/>
</dbReference>
<name>A0A518BDV4_9BACT</name>
<organism evidence="3 4">
    <name type="scientific">Engelhardtia mirabilis</name>
    <dbReference type="NCBI Taxonomy" id="2528011"/>
    <lineage>
        <taxon>Bacteria</taxon>
        <taxon>Pseudomonadati</taxon>
        <taxon>Planctomycetota</taxon>
        <taxon>Planctomycetia</taxon>
        <taxon>Planctomycetia incertae sedis</taxon>
        <taxon>Engelhardtia</taxon>
    </lineage>
</organism>
<dbReference type="Proteomes" id="UP000316921">
    <property type="component" value="Chromosome"/>
</dbReference>
<dbReference type="GO" id="GO:0004622">
    <property type="term" value="F:phosphatidylcholine lysophospholipase activity"/>
    <property type="evidence" value="ECO:0007669"/>
    <property type="project" value="TreeGrafter"/>
</dbReference>
<evidence type="ECO:0000256" key="1">
    <source>
        <dbReference type="SAM" id="SignalP"/>
    </source>
</evidence>
<gene>
    <name evidence="3" type="ORF">Pla133_02060</name>
</gene>
<dbReference type="InterPro" id="IPR051532">
    <property type="entry name" value="Ester_Hydrolysis_Enzymes"/>
</dbReference>
<dbReference type="InterPro" id="IPR013830">
    <property type="entry name" value="SGNH_hydro"/>
</dbReference>
<dbReference type="PROSITE" id="PS51257">
    <property type="entry name" value="PROKAR_LIPOPROTEIN"/>
    <property type="match status" value="1"/>
</dbReference>
<keyword evidence="4" id="KW-1185">Reference proteome</keyword>
<protein>
    <submittedName>
        <fullName evidence="3">GDSL-like Lipase/Acylhydrolase</fullName>
    </submittedName>
</protein>
<dbReference type="SUPFAM" id="SSF52266">
    <property type="entry name" value="SGNH hydrolase"/>
    <property type="match status" value="1"/>
</dbReference>
<dbReference type="AlphaFoldDB" id="A0A518BDV4"/>
<dbReference type="EMBL" id="CP036287">
    <property type="protein sequence ID" value="QDU65142.1"/>
    <property type="molecule type" value="Genomic_DNA"/>
</dbReference>
<dbReference type="InterPro" id="IPR036514">
    <property type="entry name" value="SGNH_hydro_sf"/>
</dbReference>
<keyword evidence="1" id="KW-0732">Signal</keyword>
<sequence precursor="true">MRPFSPITALAAAAVVACPAFAAAGQKAQLPATAVPTGVVALGATPAGQGDQGELRIMPLGDSITWGLVDTGGYRAPLYNKLESLVTGVDWVGSAPPYSFPGAMDDWHHEGHPGWKIRDVIAFAGDQSTPATSIEGLLEAFDPAVILLHIGTNDLNSLKADPIQALTDLWELLGRIYATTPDVQVMLAQLVPVNPLLDQTPTLTFNAGIPAVANSYAQAGYAIKVVDMYSAFRFSPDWAGLYVDGLHPNQDGYDLMADVWFDSLLTVAPPTNPPVVDLPLLQSNYESESVGAFPPLTDDLIAAGSPTLASVQHVGYSGHAGNPISSLNDGKADGHATYALDPVDGSWRSTFNLNLNKAPRGYDIEAIRGLNYASLTVGAQAFEIEVELVTSPGVFTSIGSFRYAYSALPFATQAGGSAMMLIEHEQGFLARGVRAIRFTFSPDPGFNAAPAYTEIDVVGTPAGPAQGKPLKPANHRPLKA</sequence>
<dbReference type="CDD" id="cd01833">
    <property type="entry name" value="XynB_like"/>
    <property type="match status" value="1"/>
</dbReference>
<evidence type="ECO:0000313" key="4">
    <source>
        <dbReference type="Proteomes" id="UP000316921"/>
    </source>
</evidence>
<proteinExistence type="predicted"/>
<dbReference type="RefSeq" id="WP_145061486.1">
    <property type="nucleotide sequence ID" value="NZ_CP036287.1"/>
</dbReference>
<dbReference type="KEGG" id="pbap:Pla133_02060"/>
<feature type="domain" description="SGNH hydrolase-type esterase" evidence="2">
    <location>
        <begin position="60"/>
        <end position="255"/>
    </location>
</feature>